<dbReference type="PANTHER" id="PTHR12864">
    <property type="entry name" value="RAN BINDING PROTEIN 9-RELATED"/>
    <property type="match status" value="1"/>
</dbReference>
<dbReference type="CDD" id="cd12885">
    <property type="entry name" value="SPRY_RanBP_like"/>
    <property type="match status" value="1"/>
</dbReference>
<reference evidence="3" key="1">
    <citation type="journal article" date="2021" name="Sci. Rep.">
        <title>Diploid genomic architecture of Nitzschia inconspicua, an elite biomass production diatom.</title>
        <authorList>
            <person name="Oliver A."/>
            <person name="Podell S."/>
            <person name="Pinowska A."/>
            <person name="Traller J.C."/>
            <person name="Smith S.R."/>
            <person name="McClure R."/>
            <person name="Beliaev A."/>
            <person name="Bohutskyi P."/>
            <person name="Hill E.A."/>
            <person name="Rabines A."/>
            <person name="Zheng H."/>
            <person name="Allen L.Z."/>
            <person name="Kuo A."/>
            <person name="Grigoriev I.V."/>
            <person name="Allen A.E."/>
            <person name="Hazlebeck D."/>
            <person name="Allen E.E."/>
        </authorList>
    </citation>
    <scope>NUCLEOTIDE SEQUENCE</scope>
    <source>
        <strain evidence="3">Hildebrandi</strain>
    </source>
</reference>
<evidence type="ECO:0000313" key="3">
    <source>
        <dbReference type="EMBL" id="KAG7358791.1"/>
    </source>
</evidence>
<dbReference type="Pfam" id="PF00622">
    <property type="entry name" value="SPRY"/>
    <property type="match status" value="1"/>
</dbReference>
<feature type="domain" description="SPRY" evidence="2">
    <location>
        <begin position="328"/>
        <end position="552"/>
    </location>
</feature>
<evidence type="ECO:0000313" key="4">
    <source>
        <dbReference type="Proteomes" id="UP000693970"/>
    </source>
</evidence>
<dbReference type="Proteomes" id="UP000693970">
    <property type="component" value="Unassembled WGS sequence"/>
</dbReference>
<keyword evidence="4" id="KW-1185">Reference proteome</keyword>
<dbReference type="EMBL" id="JAGRRH010000014">
    <property type="protein sequence ID" value="KAG7358791.1"/>
    <property type="molecule type" value="Genomic_DNA"/>
</dbReference>
<dbReference type="InterPro" id="IPR044736">
    <property type="entry name" value="Gid1/RanBPM/SPLA_SPRY"/>
</dbReference>
<evidence type="ECO:0000256" key="1">
    <source>
        <dbReference type="SAM" id="MobiDB-lite"/>
    </source>
</evidence>
<evidence type="ECO:0000259" key="2">
    <source>
        <dbReference type="SMART" id="SM00449"/>
    </source>
</evidence>
<reference evidence="3" key="2">
    <citation type="submission" date="2021-04" db="EMBL/GenBank/DDBJ databases">
        <authorList>
            <person name="Podell S."/>
        </authorList>
    </citation>
    <scope>NUCLEOTIDE SEQUENCE</scope>
    <source>
        <strain evidence="3">Hildebrandi</strain>
    </source>
</reference>
<dbReference type="SMART" id="SM00449">
    <property type="entry name" value="SPRY"/>
    <property type="match status" value="1"/>
</dbReference>
<accession>A0A9K3LCJ0</accession>
<organism evidence="3 4">
    <name type="scientific">Nitzschia inconspicua</name>
    <dbReference type="NCBI Taxonomy" id="303405"/>
    <lineage>
        <taxon>Eukaryota</taxon>
        <taxon>Sar</taxon>
        <taxon>Stramenopiles</taxon>
        <taxon>Ochrophyta</taxon>
        <taxon>Bacillariophyta</taxon>
        <taxon>Bacillariophyceae</taxon>
        <taxon>Bacillariophycidae</taxon>
        <taxon>Bacillariales</taxon>
        <taxon>Bacillariaceae</taxon>
        <taxon>Nitzschia</taxon>
    </lineage>
</organism>
<dbReference type="InterPro" id="IPR050618">
    <property type="entry name" value="Ubq-SigPath_Reg"/>
</dbReference>
<dbReference type="AlphaFoldDB" id="A0A9K3LCJ0"/>
<dbReference type="InterPro" id="IPR003877">
    <property type="entry name" value="SPRY_dom"/>
</dbReference>
<proteinExistence type="predicted"/>
<feature type="region of interest" description="Disordered" evidence="1">
    <location>
        <begin position="401"/>
        <end position="420"/>
    </location>
</feature>
<feature type="region of interest" description="Disordered" evidence="1">
    <location>
        <begin position="1"/>
        <end position="33"/>
    </location>
</feature>
<gene>
    <name evidence="3" type="ORF">IV203_015380</name>
</gene>
<dbReference type="OrthoDB" id="258495at2759"/>
<protein>
    <submittedName>
        <fullName evidence="3">SPRY domain containing protein</fullName>
    </submittedName>
</protein>
<sequence>MFVLKPSSNHESRGTAAAGSIVGKDNVPSSGSPDLDAHVEQLNKDADAAIWEMANLLAWEETKKKLNVSFHQEKEGTPISDHSFSSRSYSCHDNLTQELETFDKVVAADPNAFTREISNLSNNGVETPPLGDTKIVDGSSSSANQMDVSVDVTEMSEATSNDWMAAVAENAKLLQTGTERAKSFDIDYTKMASGLQKVQVPLGDNTTVLPGIRFTGSIGIRGRSFIANQPLPKPEIIFPLPVQSDTCSVCETSSVTSSFSTVKKPKMWKRLLRRNSKKNLDPEFPITTEQKIVSMSSGLAAAELEPVEFKPFVFPFKLPDGTMSVTPRMVSYYEVEIVPFKEDMEDTSDKTSAVDQSEVVVSSQDEVITTITEEKEEEERVVETTFSDAVDEASEDQPFVCDDEVPASEPLSESGEDEEYEEDDCVAVGIAFGRFRMSCRMPGWDENSIGYHGDDGSIFYKREVEKAKFGPAFTKPEKDVKSAGERRNCSVPPRNIVGCGINYSMGAVFFTRNGEFLGYAVDLPKKLLAKDWYPAVGVDSRASLICNFGYDRPFAFDLQGYLDGWNSHQPTIPDDPIDKISGVSVEENRENQVVG</sequence>
<name>A0A9K3LCJ0_9STRA</name>
<comment type="caution">
    <text evidence="3">The sequence shown here is derived from an EMBL/GenBank/DDBJ whole genome shotgun (WGS) entry which is preliminary data.</text>
</comment>